<dbReference type="PANTHER" id="PTHR11601:SF34">
    <property type="entry name" value="CYSTEINE DESULFURASE"/>
    <property type="match status" value="1"/>
</dbReference>
<evidence type="ECO:0000256" key="8">
    <source>
        <dbReference type="ARBA" id="ARBA00050776"/>
    </source>
</evidence>
<proteinExistence type="inferred from homology"/>
<dbReference type="Pfam" id="PF00266">
    <property type="entry name" value="Aminotran_5"/>
    <property type="match status" value="1"/>
</dbReference>
<evidence type="ECO:0000259" key="9">
    <source>
        <dbReference type="Pfam" id="PF00266"/>
    </source>
</evidence>
<dbReference type="InterPro" id="IPR015422">
    <property type="entry name" value="PyrdxlP-dep_Trfase_small"/>
</dbReference>
<dbReference type="STRING" id="1797989.A3H66_01220"/>
<comment type="similarity">
    <text evidence="2">Belongs to the class-V pyridoxal-phosphate-dependent aminotransferase family. NifS/IscS subfamily.</text>
</comment>
<keyword evidence="6" id="KW-0408">Iron</keyword>
<comment type="cofactor">
    <cofactor evidence="1">
        <name>pyridoxal 5'-phosphate</name>
        <dbReference type="ChEBI" id="CHEBI:597326"/>
    </cofactor>
</comment>
<keyword evidence="7" id="KW-0411">Iron-sulfur</keyword>
<dbReference type="Proteomes" id="UP000178783">
    <property type="component" value="Unassembled WGS sequence"/>
</dbReference>
<dbReference type="PIRSF" id="PIRSF005572">
    <property type="entry name" value="NifS"/>
    <property type="match status" value="1"/>
</dbReference>
<dbReference type="EMBL" id="MFFW01000047">
    <property type="protein sequence ID" value="OGF23883.1"/>
    <property type="molecule type" value="Genomic_DNA"/>
</dbReference>
<protein>
    <recommendedName>
        <fullName evidence="9">Aminotransferase class V domain-containing protein</fullName>
    </recommendedName>
</protein>
<dbReference type="GO" id="GO:0051536">
    <property type="term" value="F:iron-sulfur cluster binding"/>
    <property type="evidence" value="ECO:0007669"/>
    <property type="project" value="UniProtKB-KW"/>
</dbReference>
<sequence>MKRIYLDHAATTATDKEVLKAMLPYFSQVSGNPSALHFDGRQAKEALDSARQRMAKIINAEANEIIFCSSGSESDNLAILGAARLYKNKGNHLVSTSIEHHAVLNPLEHLEKKEGFRVSVLAVESNGIINLERILASLGPETILISVMYANNEIGAIQPIKGIAELIKKWKEKNNRGSIEPPFLHTDACQAAGYLDLDVKRLGVDLMTLNGSKIYGPKGVGMLYVRRGIGLQPIVHGGGQERGLRSGTENLAGIVGFAKALELAQKQRKEESARLRALRDYFFEQILKNIPKTFINGDLKNRLPNNVNVSILDIEGEAALLYLDDQGISASTGSACDSSRLEPSHVILALGRPYEYAHGSLRFTTGKETTKKEIDYAVKALKEIVEKLRKISPLNIQIGDDKTLVGKKVFIQSGRPHWERK</sequence>
<evidence type="ECO:0000256" key="6">
    <source>
        <dbReference type="ARBA" id="ARBA00023004"/>
    </source>
</evidence>
<dbReference type="InterPro" id="IPR000192">
    <property type="entry name" value="Aminotrans_V_dom"/>
</dbReference>
<evidence type="ECO:0000256" key="1">
    <source>
        <dbReference type="ARBA" id="ARBA00001933"/>
    </source>
</evidence>
<dbReference type="InterPro" id="IPR016454">
    <property type="entry name" value="Cysteine_dSase"/>
</dbReference>
<evidence type="ECO:0000313" key="11">
    <source>
        <dbReference type="Proteomes" id="UP000178783"/>
    </source>
</evidence>
<evidence type="ECO:0000256" key="4">
    <source>
        <dbReference type="ARBA" id="ARBA00022723"/>
    </source>
</evidence>
<name>A0A1F5SBP8_9BACT</name>
<dbReference type="InterPro" id="IPR015424">
    <property type="entry name" value="PyrdxlP-dep_Trfase"/>
</dbReference>
<evidence type="ECO:0000256" key="5">
    <source>
        <dbReference type="ARBA" id="ARBA00022898"/>
    </source>
</evidence>
<reference evidence="10 11" key="1">
    <citation type="journal article" date="2016" name="Nat. Commun.">
        <title>Thousands of microbial genomes shed light on interconnected biogeochemical processes in an aquifer system.</title>
        <authorList>
            <person name="Anantharaman K."/>
            <person name="Brown C.T."/>
            <person name="Hug L.A."/>
            <person name="Sharon I."/>
            <person name="Castelle C.J."/>
            <person name="Probst A.J."/>
            <person name="Thomas B.C."/>
            <person name="Singh A."/>
            <person name="Wilkins M.J."/>
            <person name="Karaoz U."/>
            <person name="Brodie E.L."/>
            <person name="Williams K.H."/>
            <person name="Hubbard S.S."/>
            <person name="Banfield J.F."/>
        </authorList>
    </citation>
    <scope>NUCLEOTIDE SEQUENCE [LARGE SCALE GENOMIC DNA]</scope>
</reference>
<comment type="caution">
    <text evidence="10">The sequence shown here is derived from an EMBL/GenBank/DDBJ whole genome shotgun (WGS) entry which is preliminary data.</text>
</comment>
<evidence type="ECO:0000313" key="10">
    <source>
        <dbReference type="EMBL" id="OGF23883.1"/>
    </source>
</evidence>
<comment type="catalytic activity">
    <reaction evidence="8">
        <text>(sulfur carrier)-H + L-cysteine = (sulfur carrier)-SH + L-alanine</text>
        <dbReference type="Rhea" id="RHEA:43892"/>
        <dbReference type="Rhea" id="RHEA-COMP:14737"/>
        <dbReference type="Rhea" id="RHEA-COMP:14739"/>
        <dbReference type="ChEBI" id="CHEBI:29917"/>
        <dbReference type="ChEBI" id="CHEBI:35235"/>
        <dbReference type="ChEBI" id="CHEBI:57972"/>
        <dbReference type="ChEBI" id="CHEBI:64428"/>
        <dbReference type="EC" id="2.8.1.7"/>
    </reaction>
</comment>
<dbReference type="Gene3D" id="3.40.640.10">
    <property type="entry name" value="Type I PLP-dependent aspartate aminotransferase-like (Major domain)"/>
    <property type="match status" value="1"/>
</dbReference>
<dbReference type="InterPro" id="IPR015421">
    <property type="entry name" value="PyrdxlP-dep_Trfase_major"/>
</dbReference>
<keyword evidence="4" id="KW-0479">Metal-binding</keyword>
<evidence type="ECO:0000256" key="2">
    <source>
        <dbReference type="ARBA" id="ARBA00006490"/>
    </source>
</evidence>
<dbReference type="AlphaFoldDB" id="A0A1F5SBP8"/>
<dbReference type="GO" id="GO:0031071">
    <property type="term" value="F:cysteine desulfurase activity"/>
    <property type="evidence" value="ECO:0007669"/>
    <property type="project" value="UniProtKB-EC"/>
</dbReference>
<evidence type="ECO:0000256" key="3">
    <source>
        <dbReference type="ARBA" id="ARBA00022679"/>
    </source>
</evidence>
<evidence type="ECO:0000256" key="7">
    <source>
        <dbReference type="ARBA" id="ARBA00023014"/>
    </source>
</evidence>
<keyword evidence="5" id="KW-0663">Pyridoxal phosphate</keyword>
<organism evidence="10 11">
    <name type="scientific">Candidatus Falkowbacteria bacterium RIFCSPLOWO2_02_FULL_45_21</name>
    <dbReference type="NCBI Taxonomy" id="1797989"/>
    <lineage>
        <taxon>Bacteria</taxon>
        <taxon>Candidatus Falkowiibacteriota</taxon>
    </lineage>
</organism>
<gene>
    <name evidence="10" type="ORF">A3H66_01220</name>
</gene>
<accession>A0A1F5SBP8</accession>
<dbReference type="SUPFAM" id="SSF53383">
    <property type="entry name" value="PLP-dependent transferases"/>
    <property type="match status" value="1"/>
</dbReference>
<dbReference type="Gene3D" id="3.90.1150.10">
    <property type="entry name" value="Aspartate Aminotransferase, domain 1"/>
    <property type="match status" value="1"/>
</dbReference>
<dbReference type="GO" id="GO:0046872">
    <property type="term" value="F:metal ion binding"/>
    <property type="evidence" value="ECO:0007669"/>
    <property type="project" value="UniProtKB-KW"/>
</dbReference>
<keyword evidence="3" id="KW-0808">Transferase</keyword>
<feature type="domain" description="Aminotransferase class V" evidence="9">
    <location>
        <begin position="4"/>
        <end position="376"/>
    </location>
</feature>
<dbReference type="Gene3D" id="1.10.260.50">
    <property type="match status" value="1"/>
</dbReference>
<dbReference type="PANTHER" id="PTHR11601">
    <property type="entry name" value="CYSTEINE DESULFURYLASE FAMILY MEMBER"/>
    <property type="match status" value="1"/>
</dbReference>